<dbReference type="EnsemblMetazoa" id="PPAI004740-RA">
    <property type="protein sequence ID" value="PPAI004740-PA"/>
    <property type="gene ID" value="PPAI004740"/>
</dbReference>
<accession>A0A1B0DAN5</accession>
<dbReference type="VEuPathDB" id="VectorBase:PPAI004740"/>
<proteinExistence type="predicted"/>
<dbReference type="AlphaFoldDB" id="A0A1B0DAN5"/>
<keyword evidence="2" id="KW-1185">Reference proteome</keyword>
<protein>
    <submittedName>
        <fullName evidence="1">Uncharacterized protein</fullName>
    </submittedName>
</protein>
<organism evidence="1 2">
    <name type="scientific">Phlebotomus papatasi</name>
    <name type="common">Sandfly</name>
    <dbReference type="NCBI Taxonomy" id="29031"/>
    <lineage>
        <taxon>Eukaryota</taxon>
        <taxon>Metazoa</taxon>
        <taxon>Ecdysozoa</taxon>
        <taxon>Arthropoda</taxon>
        <taxon>Hexapoda</taxon>
        <taxon>Insecta</taxon>
        <taxon>Pterygota</taxon>
        <taxon>Neoptera</taxon>
        <taxon>Endopterygota</taxon>
        <taxon>Diptera</taxon>
        <taxon>Nematocera</taxon>
        <taxon>Psychodoidea</taxon>
        <taxon>Psychodidae</taxon>
        <taxon>Phlebotomus</taxon>
        <taxon>Phlebotomus</taxon>
    </lineage>
</organism>
<dbReference type="EMBL" id="AJVK01004547">
    <property type="status" value="NOT_ANNOTATED_CDS"/>
    <property type="molecule type" value="Genomic_DNA"/>
</dbReference>
<evidence type="ECO:0000313" key="2">
    <source>
        <dbReference type="Proteomes" id="UP000092462"/>
    </source>
</evidence>
<dbReference type="Proteomes" id="UP000092462">
    <property type="component" value="Unassembled WGS sequence"/>
</dbReference>
<reference evidence="1" key="1">
    <citation type="submission" date="2022-08" db="UniProtKB">
        <authorList>
            <consortium name="EnsemblMetazoa"/>
        </authorList>
    </citation>
    <scope>IDENTIFICATION</scope>
    <source>
        <strain evidence="1">Israel</strain>
    </source>
</reference>
<name>A0A1B0DAN5_PHLPP</name>
<sequence>MLCGTLIRKATFTKSSSHSNLVIHVKQHCIVSRSWELELDWSPMSVLSRVL</sequence>
<evidence type="ECO:0000313" key="1">
    <source>
        <dbReference type="EnsemblMetazoa" id="PPAI004740-PA"/>
    </source>
</evidence>